<keyword evidence="3" id="KW-1185">Reference proteome</keyword>
<dbReference type="Proteomes" id="UP000663828">
    <property type="component" value="Unassembled WGS sequence"/>
</dbReference>
<dbReference type="AlphaFoldDB" id="A0A816HJK9"/>
<keyword evidence="1" id="KW-0175">Coiled coil</keyword>
<sequence>QEQIFEFYETLRNGSSDATQQFQSILEVFVCDMLKYRKEIKRLEDSYKREKETHERYLRNIEMEQEQDMREIEEKIRETERKKFEQERELIQQRAQSEISDLKLTIQRLQTV</sequence>
<accession>A0A816HJK9</accession>
<gene>
    <name evidence="2" type="ORF">XAT740_LOCUS62521</name>
</gene>
<feature type="coiled-coil region" evidence="1">
    <location>
        <begin position="33"/>
        <end position="112"/>
    </location>
</feature>
<organism evidence="2 3">
    <name type="scientific">Adineta ricciae</name>
    <name type="common">Rotifer</name>
    <dbReference type="NCBI Taxonomy" id="249248"/>
    <lineage>
        <taxon>Eukaryota</taxon>
        <taxon>Metazoa</taxon>
        <taxon>Spiralia</taxon>
        <taxon>Gnathifera</taxon>
        <taxon>Rotifera</taxon>
        <taxon>Eurotatoria</taxon>
        <taxon>Bdelloidea</taxon>
        <taxon>Adinetida</taxon>
        <taxon>Adinetidae</taxon>
        <taxon>Adineta</taxon>
    </lineage>
</organism>
<evidence type="ECO:0000256" key="1">
    <source>
        <dbReference type="SAM" id="Coils"/>
    </source>
</evidence>
<feature type="non-terminal residue" evidence="2">
    <location>
        <position position="1"/>
    </location>
</feature>
<comment type="caution">
    <text evidence="2">The sequence shown here is derived from an EMBL/GenBank/DDBJ whole genome shotgun (WGS) entry which is preliminary data.</text>
</comment>
<protein>
    <submittedName>
        <fullName evidence="2">Uncharacterized protein</fullName>
    </submittedName>
</protein>
<dbReference type="EMBL" id="CAJNOR010017731">
    <property type="protein sequence ID" value="CAF1687705.1"/>
    <property type="molecule type" value="Genomic_DNA"/>
</dbReference>
<evidence type="ECO:0000313" key="2">
    <source>
        <dbReference type="EMBL" id="CAF1687705.1"/>
    </source>
</evidence>
<name>A0A816HJK9_ADIRI</name>
<evidence type="ECO:0000313" key="3">
    <source>
        <dbReference type="Proteomes" id="UP000663828"/>
    </source>
</evidence>
<reference evidence="2" key="1">
    <citation type="submission" date="2021-02" db="EMBL/GenBank/DDBJ databases">
        <authorList>
            <person name="Nowell W R."/>
        </authorList>
    </citation>
    <scope>NUCLEOTIDE SEQUENCE</scope>
</reference>
<proteinExistence type="predicted"/>
<feature type="non-terminal residue" evidence="2">
    <location>
        <position position="112"/>
    </location>
</feature>